<keyword evidence="6" id="KW-1185">Reference proteome</keyword>
<evidence type="ECO:0000259" key="4">
    <source>
        <dbReference type="Pfam" id="PF00291"/>
    </source>
</evidence>
<name>A0ABP6VYZ2_9GAMM</name>
<comment type="cofactor">
    <cofactor evidence="1">
        <name>pyridoxal 5'-phosphate</name>
        <dbReference type="ChEBI" id="CHEBI:597326"/>
    </cofactor>
</comment>
<dbReference type="InterPro" id="IPR036052">
    <property type="entry name" value="TrpB-like_PALP_sf"/>
</dbReference>
<evidence type="ECO:0000256" key="3">
    <source>
        <dbReference type="ARBA" id="ARBA00022898"/>
    </source>
</evidence>
<keyword evidence="3" id="KW-0663">Pyridoxal phosphate</keyword>
<sequence>MLHPEISGNKWRKLKYVLRHALSEDARGLLTFGGAYSNHLHALAAAGRQLELATAGIVRGEADSINNPTLSDASAWGMALEFVDRRQYRLRHTQAYLTQLAYRYPGYHIVPEGGSCPLALPGVAELWQELPPSDELILPVASGGTLAGLLSARPAGTRLRGYAVLKGKGWLAETVHQLYPPADGDSGWQLRLDHHGGGYAKCSAADRIAIAQLSGELRVPLEPVYSGKALLGLFRDIAAGCYTPGSRLIFLHTGGLQGARSG</sequence>
<dbReference type="InterPro" id="IPR027278">
    <property type="entry name" value="ACCD_DCysDesulf"/>
</dbReference>
<dbReference type="SUPFAM" id="SSF53686">
    <property type="entry name" value="Tryptophan synthase beta subunit-like PLP-dependent enzymes"/>
    <property type="match status" value="1"/>
</dbReference>
<dbReference type="EMBL" id="BAABCX010000002">
    <property type="protein sequence ID" value="GAA3542077.1"/>
    <property type="molecule type" value="Genomic_DNA"/>
</dbReference>
<dbReference type="PANTHER" id="PTHR43780">
    <property type="entry name" value="1-AMINOCYCLOPROPANE-1-CARBOXYLATE DEAMINASE-RELATED"/>
    <property type="match status" value="1"/>
</dbReference>
<dbReference type="Pfam" id="PF00291">
    <property type="entry name" value="PALP"/>
    <property type="match status" value="1"/>
</dbReference>
<proteinExistence type="inferred from homology"/>
<organism evidence="5 6">
    <name type="scientific">Zobellella aerophila</name>
    <dbReference type="NCBI Taxonomy" id="870480"/>
    <lineage>
        <taxon>Bacteria</taxon>
        <taxon>Pseudomonadati</taxon>
        <taxon>Pseudomonadota</taxon>
        <taxon>Gammaproteobacteria</taxon>
        <taxon>Aeromonadales</taxon>
        <taxon>Aeromonadaceae</taxon>
        <taxon>Zobellella</taxon>
    </lineage>
</organism>
<dbReference type="Gene3D" id="3.40.50.1100">
    <property type="match status" value="2"/>
</dbReference>
<evidence type="ECO:0000256" key="2">
    <source>
        <dbReference type="ARBA" id="ARBA00008639"/>
    </source>
</evidence>
<dbReference type="Proteomes" id="UP001500795">
    <property type="component" value="Unassembled WGS sequence"/>
</dbReference>
<dbReference type="PANTHER" id="PTHR43780:SF2">
    <property type="entry name" value="1-AMINOCYCLOPROPANE-1-CARBOXYLATE DEAMINASE-RELATED"/>
    <property type="match status" value="1"/>
</dbReference>
<reference evidence="6" key="1">
    <citation type="journal article" date="2019" name="Int. J. Syst. Evol. Microbiol.">
        <title>The Global Catalogue of Microorganisms (GCM) 10K type strain sequencing project: providing services to taxonomists for standard genome sequencing and annotation.</title>
        <authorList>
            <consortium name="The Broad Institute Genomics Platform"/>
            <consortium name="The Broad Institute Genome Sequencing Center for Infectious Disease"/>
            <person name="Wu L."/>
            <person name="Ma J."/>
        </authorList>
    </citation>
    <scope>NUCLEOTIDE SEQUENCE [LARGE SCALE GENOMIC DNA]</scope>
    <source>
        <strain evidence="6">JCM 17110</strain>
    </source>
</reference>
<dbReference type="InterPro" id="IPR001926">
    <property type="entry name" value="TrpB-like_PALP"/>
</dbReference>
<evidence type="ECO:0000313" key="6">
    <source>
        <dbReference type="Proteomes" id="UP001500795"/>
    </source>
</evidence>
<accession>A0ABP6VYZ2</accession>
<comment type="similarity">
    <text evidence="2">Belongs to the ACC deaminase/D-cysteine desulfhydrase family.</text>
</comment>
<protein>
    <submittedName>
        <fullName evidence="5">Pyridoxal-phosphate dependent enzyme</fullName>
    </submittedName>
</protein>
<evidence type="ECO:0000256" key="1">
    <source>
        <dbReference type="ARBA" id="ARBA00001933"/>
    </source>
</evidence>
<dbReference type="PIRSF" id="PIRSF006278">
    <property type="entry name" value="ACCD_DCysDesulf"/>
    <property type="match status" value="1"/>
</dbReference>
<comment type="caution">
    <text evidence="5">The sequence shown here is derived from an EMBL/GenBank/DDBJ whole genome shotgun (WGS) entry which is preliminary data.</text>
</comment>
<evidence type="ECO:0000313" key="5">
    <source>
        <dbReference type="EMBL" id="GAA3542077.1"/>
    </source>
</evidence>
<feature type="domain" description="Tryptophan synthase beta chain-like PALP" evidence="4">
    <location>
        <begin position="3"/>
        <end position="254"/>
    </location>
</feature>
<gene>
    <name evidence="5" type="ORF">GCM10022394_22560</name>
</gene>